<dbReference type="GO" id="GO:0006508">
    <property type="term" value="P:proteolysis"/>
    <property type="evidence" value="ECO:0007669"/>
    <property type="project" value="UniProtKB-KW"/>
</dbReference>
<evidence type="ECO:0000256" key="4">
    <source>
        <dbReference type="ARBA" id="ARBA00022692"/>
    </source>
</evidence>
<organism evidence="9">
    <name type="scientific">Planktothricoides sp. SpSt-374</name>
    <dbReference type="NCBI Taxonomy" id="2282167"/>
    <lineage>
        <taxon>Bacteria</taxon>
        <taxon>Bacillati</taxon>
        <taxon>Cyanobacteriota</taxon>
        <taxon>Cyanophyceae</taxon>
        <taxon>Oscillatoriophycideae</taxon>
        <taxon>Oscillatoriales</taxon>
        <taxon>Oscillatoriaceae</taxon>
        <taxon>Planktothricoides</taxon>
    </lineage>
</organism>
<keyword evidence="5 9" id="KW-0378">Hydrolase</keyword>
<sequence length="292" mass="32840">METVNWLQQKVNQLPQEYTEPQYWLAGIGAGLIAVNLTLTWRGDNVEVLGNNFMFLGAAGFLIWEKRDKLKLESSFLATIFGLAIVAIVLLKSSAISGYDVFLRLSPFISGIGLALIASGWQVWKQYWQELTLLIFPIISPGLLLKFFDVSPITAKFATFILWYLNFPVKNNGSYIILPTGVVDVYFGCSGYSSMTQLLGLSVLFLFMFPTTKKQKIYLPILAVTVGFVVNAIRVALMAYLVAYSTDQAFQYWHKGDGSLIFSMIAVAIFGFFCWLLVLREEDKPKQKQGEE</sequence>
<dbReference type="NCBIfam" id="TIGR04178">
    <property type="entry name" value="exo_archaeo"/>
    <property type="match status" value="1"/>
</dbReference>
<feature type="transmembrane region" description="Helical" evidence="8">
    <location>
        <begin position="23"/>
        <end position="42"/>
    </location>
</feature>
<evidence type="ECO:0000256" key="2">
    <source>
        <dbReference type="ARBA" id="ARBA00022475"/>
    </source>
</evidence>
<dbReference type="EMBL" id="DSPX01000131">
    <property type="protein sequence ID" value="HGG01584.1"/>
    <property type="molecule type" value="Genomic_DNA"/>
</dbReference>
<evidence type="ECO:0000256" key="7">
    <source>
        <dbReference type="ARBA" id="ARBA00023136"/>
    </source>
</evidence>
<name>A0A7C3ZMQ7_9CYAN</name>
<feature type="transmembrane region" description="Helical" evidence="8">
    <location>
        <begin position="105"/>
        <end position="124"/>
    </location>
</feature>
<gene>
    <name evidence="9" type="primary">crtA</name>
    <name evidence="9" type="ORF">ENR15_13280</name>
</gene>
<keyword evidence="2" id="KW-1003">Cell membrane</keyword>
<keyword evidence="7 8" id="KW-0472">Membrane</keyword>
<keyword evidence="6 8" id="KW-1133">Transmembrane helix</keyword>
<dbReference type="GO" id="GO:0008233">
    <property type="term" value="F:peptidase activity"/>
    <property type="evidence" value="ECO:0007669"/>
    <property type="project" value="UniProtKB-KW"/>
</dbReference>
<evidence type="ECO:0000256" key="5">
    <source>
        <dbReference type="ARBA" id="ARBA00022801"/>
    </source>
</evidence>
<evidence type="ECO:0000256" key="3">
    <source>
        <dbReference type="ARBA" id="ARBA00022670"/>
    </source>
</evidence>
<protein>
    <submittedName>
        <fullName evidence="9">Cyanoexosortase A</fullName>
        <ecNumber evidence="9">3.4.22.-</ecNumber>
    </submittedName>
</protein>
<feature type="transmembrane region" description="Helical" evidence="8">
    <location>
        <begin position="260"/>
        <end position="279"/>
    </location>
</feature>
<dbReference type="AlphaFoldDB" id="A0A7C3ZMQ7"/>
<evidence type="ECO:0000313" key="9">
    <source>
        <dbReference type="EMBL" id="HGG01584.1"/>
    </source>
</evidence>
<evidence type="ECO:0000256" key="6">
    <source>
        <dbReference type="ARBA" id="ARBA00022989"/>
    </source>
</evidence>
<evidence type="ECO:0000256" key="1">
    <source>
        <dbReference type="ARBA" id="ARBA00004651"/>
    </source>
</evidence>
<dbReference type="InterPro" id="IPR022505">
    <property type="entry name" value="Exosortase_cyanobac"/>
</dbReference>
<feature type="transmembrane region" description="Helical" evidence="8">
    <location>
        <begin position="219"/>
        <end position="240"/>
    </location>
</feature>
<comment type="subcellular location">
    <subcellularLocation>
        <location evidence="1">Cell membrane</location>
        <topology evidence="1">Multi-pass membrane protein</topology>
    </subcellularLocation>
</comment>
<dbReference type="GO" id="GO:0005886">
    <property type="term" value="C:plasma membrane"/>
    <property type="evidence" value="ECO:0007669"/>
    <property type="project" value="UniProtKB-SubCell"/>
</dbReference>
<proteinExistence type="predicted"/>
<feature type="transmembrane region" description="Helical" evidence="8">
    <location>
        <begin position="144"/>
        <end position="165"/>
    </location>
</feature>
<keyword evidence="4 8" id="KW-0812">Transmembrane</keyword>
<dbReference type="NCBIfam" id="TIGR03763">
    <property type="entry name" value="cyanoexo_CrtA"/>
    <property type="match status" value="1"/>
</dbReference>
<feature type="transmembrane region" description="Helical" evidence="8">
    <location>
        <begin position="76"/>
        <end position="99"/>
    </location>
</feature>
<dbReference type="Pfam" id="PF09721">
    <property type="entry name" value="Exosortase_EpsH"/>
    <property type="match status" value="1"/>
</dbReference>
<dbReference type="EC" id="3.4.22.-" evidence="9"/>
<dbReference type="InterPro" id="IPR019127">
    <property type="entry name" value="Exosortase"/>
</dbReference>
<evidence type="ECO:0000256" key="8">
    <source>
        <dbReference type="SAM" id="Phobius"/>
    </source>
</evidence>
<dbReference type="InterPro" id="IPR026392">
    <property type="entry name" value="Exo/Archaeosortase_dom"/>
</dbReference>
<reference evidence="9" key="1">
    <citation type="journal article" date="2020" name="mSystems">
        <title>Genome- and Community-Level Interaction Insights into Carbon Utilization and Element Cycling Functions of Hydrothermarchaeota in Hydrothermal Sediment.</title>
        <authorList>
            <person name="Zhou Z."/>
            <person name="Liu Y."/>
            <person name="Xu W."/>
            <person name="Pan J."/>
            <person name="Luo Z.H."/>
            <person name="Li M."/>
        </authorList>
    </citation>
    <scope>NUCLEOTIDE SEQUENCE [LARGE SCALE GENOMIC DNA]</scope>
    <source>
        <strain evidence="9">SpSt-374</strain>
    </source>
</reference>
<accession>A0A7C3ZMQ7</accession>
<keyword evidence="3" id="KW-0645">Protease</keyword>
<comment type="caution">
    <text evidence="9">The sequence shown here is derived from an EMBL/GenBank/DDBJ whole genome shotgun (WGS) entry which is preliminary data.</text>
</comment>
<feature type="transmembrane region" description="Helical" evidence="8">
    <location>
        <begin position="185"/>
        <end position="207"/>
    </location>
</feature>
<feature type="transmembrane region" description="Helical" evidence="8">
    <location>
        <begin position="48"/>
        <end position="64"/>
    </location>
</feature>